<dbReference type="AlphaFoldDB" id="A0A1P8N1W2"/>
<dbReference type="Proteomes" id="UP000186336">
    <property type="component" value="Plasmid pDOK1-4-5"/>
</dbReference>
<proteinExistence type="predicted"/>
<name>A0A1P8N1W2_9RHOB</name>
<dbReference type="KEGG" id="tom:BWR18_20835"/>
<dbReference type="EMBL" id="CP019317">
    <property type="protein sequence ID" value="APX14296.1"/>
    <property type="molecule type" value="Genomic_DNA"/>
</dbReference>
<gene>
    <name evidence="1" type="ORF">BWR18_20835</name>
</gene>
<geneLocation type="plasmid" evidence="1 2">
    <name>pDOK1-4-5</name>
</geneLocation>
<evidence type="ECO:0000313" key="2">
    <source>
        <dbReference type="Proteomes" id="UP000186336"/>
    </source>
</evidence>
<dbReference type="GO" id="GO:0015627">
    <property type="term" value="C:type II protein secretion system complex"/>
    <property type="evidence" value="ECO:0007669"/>
    <property type="project" value="InterPro"/>
</dbReference>
<protein>
    <recommendedName>
        <fullName evidence="3">GspL periplasmic domain-containing protein</fullName>
    </recommendedName>
</protein>
<evidence type="ECO:0000313" key="1">
    <source>
        <dbReference type="EMBL" id="APX14296.1"/>
    </source>
</evidence>
<dbReference type="GO" id="GO:0015628">
    <property type="term" value="P:protein secretion by the type II secretion system"/>
    <property type="evidence" value="ECO:0007669"/>
    <property type="project" value="InterPro"/>
</dbReference>
<keyword evidence="2" id="KW-1185">Reference proteome</keyword>
<reference evidence="1 2" key="1">
    <citation type="submission" date="2017-01" db="EMBL/GenBank/DDBJ databases">
        <title>Complete genome of Tateyamaria omphalii DOK1-4 isolated from seawater in Dokdo.</title>
        <authorList>
            <person name="Kim J.H."/>
            <person name="Chi W.-J."/>
        </authorList>
    </citation>
    <scope>NUCLEOTIDE SEQUENCE [LARGE SCALE GENOMIC DNA]</scope>
    <source>
        <strain evidence="1 2">DOK1-4</strain>
        <plasmid evidence="1 2">pDOK1-4-5</plasmid>
    </source>
</reference>
<evidence type="ECO:0008006" key="3">
    <source>
        <dbReference type="Google" id="ProtNLM"/>
    </source>
</evidence>
<dbReference type="InterPro" id="IPR007812">
    <property type="entry name" value="T2SS_protein-GspL"/>
</dbReference>
<sequence>MLPIELPTKLRGQNRENVAHRQMRDKFGIDPETVDLRPFFGTKGSEEWSRVLVTDKALISVWRDAIDEDALAILPDYLTLPTAPDVWTVAANAQGVSVRLGPDDGFGAHADLGAILLNDALEACDRRPKALLRIGEPIPAIDAIASEHGIGVETDAGSVGAKALSHGEVACDLRRDPQLARARMTARILPWRWPMAFGLVAAIVWAAAEWIVTDRIAKETQAIRAQTMAIVQDHFVDGAPVVDVRVQVGRVLASAQAQAHSEGDRPNPLSLFGQTAIVLNAASARAETASFDTAEGFRVVAILDNFAAVEDLVADLEQAGISVDLQDTRANDAGVQATLALSTSNGATEGDNQ</sequence>
<dbReference type="GO" id="GO:0009276">
    <property type="term" value="C:Gram-negative-bacterium-type cell wall"/>
    <property type="evidence" value="ECO:0007669"/>
    <property type="project" value="InterPro"/>
</dbReference>
<organism evidence="1 2">
    <name type="scientific">Tateyamaria omphalii</name>
    <dbReference type="NCBI Taxonomy" id="299262"/>
    <lineage>
        <taxon>Bacteria</taxon>
        <taxon>Pseudomonadati</taxon>
        <taxon>Pseudomonadota</taxon>
        <taxon>Alphaproteobacteria</taxon>
        <taxon>Rhodobacterales</taxon>
        <taxon>Roseobacteraceae</taxon>
        <taxon>Tateyamaria</taxon>
    </lineage>
</organism>
<accession>A0A1P8N1W2</accession>
<keyword evidence="1" id="KW-0614">Plasmid</keyword>
<dbReference type="NCBIfam" id="TIGR01709">
    <property type="entry name" value="typeII_sec_gspL"/>
    <property type="match status" value="1"/>
</dbReference>